<name>A0ABD3LY01_9STRA</name>
<gene>
    <name evidence="7" type="ORF">ACHAWU_010418</name>
</gene>
<dbReference type="InterPro" id="IPR023213">
    <property type="entry name" value="CAT-like_dom_sf"/>
</dbReference>
<dbReference type="EMBL" id="JALLBG020000301">
    <property type="protein sequence ID" value="KAL3756610.1"/>
    <property type="molecule type" value="Genomic_DNA"/>
</dbReference>
<protein>
    <recommendedName>
        <fullName evidence="4">Dihydrolipoamide acetyltransferase component of pyruvate dehydrogenase complex</fullName>
        <ecNumber evidence="4">2.3.1.-</ecNumber>
    </recommendedName>
</protein>
<dbReference type="Proteomes" id="UP001530293">
    <property type="component" value="Unassembled WGS sequence"/>
</dbReference>
<keyword evidence="4" id="KW-0012">Acyltransferase</keyword>
<dbReference type="Gene3D" id="2.40.50.100">
    <property type="match status" value="1"/>
</dbReference>
<comment type="caution">
    <text evidence="7">The sequence shown here is derived from an EMBL/GenBank/DDBJ whole genome shotgun (WGS) entry which is preliminary data.</text>
</comment>
<dbReference type="InterPro" id="IPR000089">
    <property type="entry name" value="Biotin_lipoyl"/>
</dbReference>
<feature type="domain" description="Lipoyl-binding" evidence="5">
    <location>
        <begin position="65"/>
        <end position="141"/>
    </location>
</feature>
<dbReference type="PROSITE" id="PS00189">
    <property type="entry name" value="LIPOYL"/>
    <property type="match status" value="1"/>
</dbReference>
<dbReference type="InterPro" id="IPR045257">
    <property type="entry name" value="E2/Pdx1"/>
</dbReference>
<feature type="domain" description="Peripheral subunit-binding (PSBD)" evidence="6">
    <location>
        <begin position="206"/>
        <end position="246"/>
    </location>
</feature>
<proteinExistence type="inferred from homology"/>
<dbReference type="Pfam" id="PF00198">
    <property type="entry name" value="2-oxoacid_dh"/>
    <property type="match status" value="1"/>
</dbReference>
<evidence type="ECO:0000259" key="6">
    <source>
        <dbReference type="PROSITE" id="PS51826"/>
    </source>
</evidence>
<dbReference type="CDD" id="cd06849">
    <property type="entry name" value="lipoyl_domain"/>
    <property type="match status" value="1"/>
</dbReference>
<dbReference type="PANTHER" id="PTHR23151:SF90">
    <property type="entry name" value="DIHYDROLIPOYLLYSINE-RESIDUE ACETYLTRANSFERASE COMPONENT OF PYRUVATE DEHYDROGENASE COMPLEX, MITOCHONDRIAL-RELATED"/>
    <property type="match status" value="1"/>
</dbReference>
<accession>A0ABD3LY01</accession>
<evidence type="ECO:0000256" key="2">
    <source>
        <dbReference type="ARBA" id="ARBA00022823"/>
    </source>
</evidence>
<dbReference type="SUPFAM" id="SSF47005">
    <property type="entry name" value="Peripheral subunit-binding domain of 2-oxo acid dehydrogenase complex"/>
    <property type="match status" value="1"/>
</dbReference>
<dbReference type="InterPro" id="IPR036625">
    <property type="entry name" value="E3-bd_dom_sf"/>
</dbReference>
<evidence type="ECO:0000256" key="3">
    <source>
        <dbReference type="ARBA" id="ARBA00022946"/>
    </source>
</evidence>
<evidence type="ECO:0000256" key="1">
    <source>
        <dbReference type="ARBA" id="ARBA00007317"/>
    </source>
</evidence>
<dbReference type="EC" id="2.3.1.-" evidence="4"/>
<keyword evidence="3" id="KW-0809">Transit peptide</keyword>
<dbReference type="Gene3D" id="4.10.320.10">
    <property type="entry name" value="E3-binding domain"/>
    <property type="match status" value="1"/>
</dbReference>
<keyword evidence="8" id="KW-1185">Reference proteome</keyword>
<evidence type="ECO:0000256" key="4">
    <source>
        <dbReference type="RuleBase" id="RU003423"/>
    </source>
</evidence>
<keyword evidence="4" id="KW-0808">Transferase</keyword>
<reference evidence="7 8" key="1">
    <citation type="submission" date="2024-10" db="EMBL/GenBank/DDBJ databases">
        <title>Updated reference genomes for cyclostephanoid diatoms.</title>
        <authorList>
            <person name="Roberts W.R."/>
            <person name="Alverson A.J."/>
        </authorList>
    </citation>
    <scope>NUCLEOTIDE SEQUENCE [LARGE SCALE GENOMIC DNA]</scope>
    <source>
        <strain evidence="7 8">AJA232-27</strain>
    </source>
</reference>
<dbReference type="PROSITE" id="PS50968">
    <property type="entry name" value="BIOTINYL_LIPOYL"/>
    <property type="match status" value="1"/>
</dbReference>
<dbReference type="Pfam" id="PF02817">
    <property type="entry name" value="E3_binding"/>
    <property type="match status" value="1"/>
</dbReference>
<sequence length="527" mass="54012">MASALSLARNVLSRTAIRSHHLQSSSSSRPIISVCSSSYVNNSSFGNSSTTSSFNRRWFASYPPHEIVGMPSLSPTMESGSISSWNISEGSTFAAGDVLCSVETDKATVDFEAQDEGVVAKIIVAAGSGEIPCGNPIMVTVQDVADVAAFKDFVVAAGSSETAPAATAAAAPVPPPSPAVVAAASTTPTSPTPAAAAAAPTGEHVFASPRAHTLAKQMGYGAISALRIVGTGPGGRIIAQDVLDYDPSTAAVATQVVTPAAAAPAPVPATVAAPTTAPLPPPVIGAGYTDYSLPGLALELASRLHASKQNVPHYYLTIDLSLDSLLDLRSTLNSTMKLDEGDGGITVNDLLMKAAAAAMKTVPAANSSWMGSFVRVYDSVDINVVVGNGTSLYSPVIRDVGRKGLKAVSDDVATATSVVEGGVEGSDPTTVPGFGDVGTFTIVNLGMYGVKSCAPIIREPQACALALGVIENRIVPNDDAKSDEIYKESVMMTATLSCDHRVVDGAVGAQWLSAFKKHVENPVTLLL</sequence>
<dbReference type="InterPro" id="IPR011053">
    <property type="entry name" value="Single_hybrid_motif"/>
</dbReference>
<dbReference type="FunFam" id="2.40.50.100:FF:000010">
    <property type="entry name" value="Acetyltransferase component of pyruvate dehydrogenase complex"/>
    <property type="match status" value="1"/>
</dbReference>
<comment type="similarity">
    <text evidence="1 4">Belongs to the 2-oxoacid dehydrogenase family.</text>
</comment>
<dbReference type="InterPro" id="IPR003016">
    <property type="entry name" value="2-oxoA_DH_lipoyl-BS"/>
</dbReference>
<dbReference type="Gene3D" id="3.30.559.10">
    <property type="entry name" value="Chloramphenicol acetyltransferase-like domain"/>
    <property type="match status" value="1"/>
</dbReference>
<evidence type="ECO:0000313" key="8">
    <source>
        <dbReference type="Proteomes" id="UP001530293"/>
    </source>
</evidence>
<dbReference type="InterPro" id="IPR004167">
    <property type="entry name" value="PSBD"/>
</dbReference>
<dbReference type="PANTHER" id="PTHR23151">
    <property type="entry name" value="DIHYDROLIPOAMIDE ACETYL/SUCCINYL-TRANSFERASE-RELATED"/>
    <property type="match status" value="1"/>
</dbReference>
<dbReference type="Pfam" id="PF00364">
    <property type="entry name" value="Biotin_lipoyl"/>
    <property type="match status" value="1"/>
</dbReference>
<dbReference type="PROSITE" id="PS51826">
    <property type="entry name" value="PSBD"/>
    <property type="match status" value="1"/>
</dbReference>
<dbReference type="InterPro" id="IPR001078">
    <property type="entry name" value="2-oxoacid_DH_actylTfrase"/>
</dbReference>
<dbReference type="AlphaFoldDB" id="A0ABD3LY01"/>
<dbReference type="GO" id="GO:0016746">
    <property type="term" value="F:acyltransferase activity"/>
    <property type="evidence" value="ECO:0007669"/>
    <property type="project" value="UniProtKB-KW"/>
</dbReference>
<evidence type="ECO:0000259" key="5">
    <source>
        <dbReference type="PROSITE" id="PS50968"/>
    </source>
</evidence>
<keyword evidence="2 4" id="KW-0450">Lipoyl</keyword>
<organism evidence="7 8">
    <name type="scientific">Discostella pseudostelligera</name>
    <dbReference type="NCBI Taxonomy" id="259834"/>
    <lineage>
        <taxon>Eukaryota</taxon>
        <taxon>Sar</taxon>
        <taxon>Stramenopiles</taxon>
        <taxon>Ochrophyta</taxon>
        <taxon>Bacillariophyta</taxon>
        <taxon>Coscinodiscophyceae</taxon>
        <taxon>Thalassiosirophycidae</taxon>
        <taxon>Stephanodiscales</taxon>
        <taxon>Stephanodiscaceae</taxon>
        <taxon>Discostella</taxon>
    </lineage>
</organism>
<dbReference type="SUPFAM" id="SSF51230">
    <property type="entry name" value="Single hybrid motif"/>
    <property type="match status" value="1"/>
</dbReference>
<dbReference type="SUPFAM" id="SSF52777">
    <property type="entry name" value="CoA-dependent acyltransferases"/>
    <property type="match status" value="1"/>
</dbReference>
<evidence type="ECO:0000313" key="7">
    <source>
        <dbReference type="EMBL" id="KAL3756610.1"/>
    </source>
</evidence>
<comment type="cofactor">
    <cofactor evidence="4">
        <name>(R)-lipoate</name>
        <dbReference type="ChEBI" id="CHEBI:83088"/>
    </cofactor>
</comment>